<dbReference type="EMBL" id="CP024172">
    <property type="protein sequence ID" value="AZW19309.1"/>
    <property type="molecule type" value="Genomic_DNA"/>
</dbReference>
<dbReference type="Proteomes" id="UP000282741">
    <property type="component" value="Chromosome"/>
</dbReference>
<sequence length="153" mass="16559">MNQASLLQAIDAVRLQGLLQDMGYRVTLSEQAGQAQLLSAAQGIGFAVRLGNAAADTGEYVDYTLSCVLRVQTRLPAGLVESWNTSKRFARLALQADFLVMEMDVILAGGVSEDHLRATTELWDRLLQELVMFLRNFAQQAEAGQAAGESVAA</sequence>
<evidence type="ECO:0000313" key="2">
    <source>
        <dbReference type="Proteomes" id="UP000282741"/>
    </source>
</evidence>
<gene>
    <name evidence="1" type="ORF">CS347_22415</name>
</gene>
<dbReference type="Pfam" id="PF10722">
    <property type="entry name" value="YbjN"/>
    <property type="match status" value="1"/>
</dbReference>
<organism evidence="1 2">
    <name type="scientific">Bordetella hinzii</name>
    <dbReference type="NCBI Taxonomy" id="103855"/>
    <lineage>
        <taxon>Bacteria</taxon>
        <taxon>Pseudomonadati</taxon>
        <taxon>Pseudomonadota</taxon>
        <taxon>Betaproteobacteria</taxon>
        <taxon>Burkholderiales</taxon>
        <taxon>Alcaligenaceae</taxon>
        <taxon>Bordetella</taxon>
    </lineage>
</organism>
<dbReference type="InterPro" id="IPR019660">
    <property type="entry name" value="Put_sensory_transdc_reg_YbjN"/>
</dbReference>
<evidence type="ECO:0008006" key="3">
    <source>
        <dbReference type="Google" id="ProtNLM"/>
    </source>
</evidence>
<dbReference type="AlphaFoldDB" id="A0AAN1S0D6"/>
<reference evidence="2" key="1">
    <citation type="submission" date="2017-10" db="EMBL/GenBank/DDBJ databases">
        <title>Whole genome sequencing of various Bordetella species.</title>
        <authorList>
            <person name="Weigand M.R."/>
            <person name="Loparev V."/>
            <person name="Peng Y."/>
            <person name="Bowden K.E."/>
            <person name="Tondella M.L."/>
            <person name="Williams M.M."/>
        </authorList>
    </citation>
    <scope>NUCLEOTIDE SEQUENCE [LARGE SCALE GENOMIC DNA]</scope>
    <source>
        <strain evidence="2">H720</strain>
    </source>
</reference>
<dbReference type="RefSeq" id="WP_029580311.1">
    <property type="nucleotide sequence ID" value="NZ_CP012076.1"/>
</dbReference>
<name>A0AAN1S0D6_9BORD</name>
<dbReference type="KEGG" id="bhz:ACR54_01719"/>
<accession>A0AAN1S0D6</accession>
<protein>
    <recommendedName>
        <fullName evidence="3">Bacterial sensory transduction regulator</fullName>
    </recommendedName>
</protein>
<evidence type="ECO:0000313" key="1">
    <source>
        <dbReference type="EMBL" id="AZW19309.1"/>
    </source>
</evidence>
<proteinExistence type="predicted"/>